<keyword evidence="10" id="KW-0998">Cell outer membrane</keyword>
<evidence type="ECO:0000256" key="4">
    <source>
        <dbReference type="ARBA" id="ARBA00022452"/>
    </source>
</evidence>
<accession>A0ABS2DVI5</accession>
<evidence type="ECO:0000256" key="3">
    <source>
        <dbReference type="ARBA" id="ARBA00022448"/>
    </source>
</evidence>
<evidence type="ECO:0000313" key="13">
    <source>
        <dbReference type="EMBL" id="MBM6704755.1"/>
    </source>
</evidence>
<feature type="chain" id="PRO_5045834724" evidence="11">
    <location>
        <begin position="21"/>
        <end position="388"/>
    </location>
</feature>
<evidence type="ECO:0000313" key="14">
    <source>
        <dbReference type="Proteomes" id="UP000715095"/>
    </source>
</evidence>
<evidence type="ECO:0000259" key="12">
    <source>
        <dbReference type="Pfam" id="PF13609"/>
    </source>
</evidence>
<keyword evidence="7" id="KW-0406">Ion transport</keyword>
<feature type="signal peptide" evidence="11">
    <location>
        <begin position="1"/>
        <end position="20"/>
    </location>
</feature>
<evidence type="ECO:0000256" key="9">
    <source>
        <dbReference type="ARBA" id="ARBA00023136"/>
    </source>
</evidence>
<organism evidence="13 14">
    <name type="scientific">Sutterella massiliensis</name>
    <dbReference type="NCBI Taxonomy" id="1816689"/>
    <lineage>
        <taxon>Bacteria</taxon>
        <taxon>Pseudomonadati</taxon>
        <taxon>Pseudomonadota</taxon>
        <taxon>Betaproteobacteria</taxon>
        <taxon>Burkholderiales</taxon>
        <taxon>Sutterellaceae</taxon>
        <taxon>Sutterella</taxon>
    </lineage>
</organism>
<reference evidence="13 14" key="1">
    <citation type="journal article" date="2021" name="Sci. Rep.">
        <title>The distribution of antibiotic resistance genes in chicken gut microbiota commensals.</title>
        <authorList>
            <person name="Juricova H."/>
            <person name="Matiasovicova J."/>
            <person name="Kubasova T."/>
            <person name="Cejkova D."/>
            <person name="Rychlik I."/>
        </authorList>
    </citation>
    <scope>NUCLEOTIDE SEQUENCE [LARGE SCALE GENOMIC DNA]</scope>
    <source>
        <strain evidence="13 14">An829</strain>
    </source>
</reference>
<comment type="caution">
    <text evidence="13">The sequence shown here is derived from an EMBL/GenBank/DDBJ whole genome shotgun (WGS) entry which is preliminary data.</text>
</comment>
<evidence type="ECO:0000256" key="2">
    <source>
        <dbReference type="ARBA" id="ARBA00011233"/>
    </source>
</evidence>
<keyword evidence="6 11" id="KW-0732">Signal</keyword>
<dbReference type="PANTHER" id="PTHR34501:SF9">
    <property type="entry name" value="MAJOR OUTER MEMBRANE PROTEIN P.IA"/>
    <property type="match status" value="1"/>
</dbReference>
<sequence>MKKTLAALAVLSTFAGAAFAADVTLYGQVDLGLRYTHADGDQAHKDAVNTLEMASGNYSSSRFGLKGTEDLGNGLKVGFVLENGLNADDGSFNVDGKLFDREAILRVMGSFGELGFGRTSILLNDANTYGIGGYFSALGTGWGEVGGQNGVWGAGYASRLDNMITYVTPDFAGVKVYAQYSFGANTYKDDDKLNHVEGKSSADRYYGLGMTYDVGQLSLAAVVDSMNRSTAHAAGAKKDFKDALRVVVGGSYDFGAVKPYLSAAYIKDAAVGDIAGMMAENKSLEKVGSNYFDGYGVVAGAKVPAFGGNFYGNVGYLDAEADRNANGKLVEEIELTRWFAGLGYEYSLSKRTTVYADLGYARDSWEQKRAIDADPSMFQAALGMMHKF</sequence>
<dbReference type="InterPro" id="IPR050298">
    <property type="entry name" value="Gram-neg_bact_OMP"/>
</dbReference>
<keyword evidence="4" id="KW-1134">Transmembrane beta strand</keyword>
<gene>
    <name evidence="13" type="ORF">H6A60_09695</name>
</gene>
<comment type="subunit">
    <text evidence="2">Homotrimer.</text>
</comment>
<keyword evidence="3" id="KW-0813">Transport</keyword>
<evidence type="ECO:0000256" key="11">
    <source>
        <dbReference type="SAM" id="SignalP"/>
    </source>
</evidence>
<evidence type="ECO:0000256" key="10">
    <source>
        <dbReference type="ARBA" id="ARBA00023237"/>
    </source>
</evidence>
<dbReference type="EMBL" id="JACJJC010000018">
    <property type="protein sequence ID" value="MBM6704755.1"/>
    <property type="molecule type" value="Genomic_DNA"/>
</dbReference>
<keyword evidence="14" id="KW-1185">Reference proteome</keyword>
<dbReference type="InterPro" id="IPR001702">
    <property type="entry name" value="Porin_Gram-ve"/>
</dbReference>
<evidence type="ECO:0000256" key="6">
    <source>
        <dbReference type="ARBA" id="ARBA00022729"/>
    </source>
</evidence>
<dbReference type="CDD" id="cd00342">
    <property type="entry name" value="gram_neg_porins"/>
    <property type="match status" value="1"/>
</dbReference>
<feature type="domain" description="Porin" evidence="12">
    <location>
        <begin position="7"/>
        <end position="363"/>
    </location>
</feature>
<keyword evidence="9" id="KW-0472">Membrane</keyword>
<evidence type="ECO:0000256" key="7">
    <source>
        <dbReference type="ARBA" id="ARBA00023065"/>
    </source>
</evidence>
<evidence type="ECO:0000256" key="8">
    <source>
        <dbReference type="ARBA" id="ARBA00023114"/>
    </source>
</evidence>
<dbReference type="Proteomes" id="UP000715095">
    <property type="component" value="Unassembled WGS sequence"/>
</dbReference>
<evidence type="ECO:0000256" key="5">
    <source>
        <dbReference type="ARBA" id="ARBA00022692"/>
    </source>
</evidence>
<comment type="subcellular location">
    <subcellularLocation>
        <location evidence="1">Cell outer membrane</location>
        <topology evidence="1">Multi-pass membrane protein</topology>
    </subcellularLocation>
</comment>
<protein>
    <submittedName>
        <fullName evidence="13">Porin</fullName>
    </submittedName>
</protein>
<dbReference type="PANTHER" id="PTHR34501">
    <property type="entry name" value="PROTEIN YDDL-RELATED"/>
    <property type="match status" value="1"/>
</dbReference>
<dbReference type="Pfam" id="PF13609">
    <property type="entry name" value="Porin_4"/>
    <property type="match status" value="1"/>
</dbReference>
<evidence type="ECO:0000256" key="1">
    <source>
        <dbReference type="ARBA" id="ARBA00004571"/>
    </source>
</evidence>
<dbReference type="InterPro" id="IPR023614">
    <property type="entry name" value="Porin_dom_sf"/>
</dbReference>
<dbReference type="PRINTS" id="PR00182">
    <property type="entry name" value="ECOLNEIPORIN"/>
</dbReference>
<keyword evidence="5" id="KW-0812">Transmembrane</keyword>
<keyword evidence="8" id="KW-0626">Porin</keyword>
<proteinExistence type="predicted"/>
<dbReference type="RefSeq" id="WP_205104033.1">
    <property type="nucleotide sequence ID" value="NZ_JACJJC010000018.1"/>
</dbReference>
<dbReference type="SUPFAM" id="SSF56935">
    <property type="entry name" value="Porins"/>
    <property type="match status" value="1"/>
</dbReference>
<name>A0ABS2DVI5_9BURK</name>
<dbReference type="InterPro" id="IPR033900">
    <property type="entry name" value="Gram_neg_porin_domain"/>
</dbReference>
<dbReference type="Gene3D" id="2.40.160.10">
    <property type="entry name" value="Porin"/>
    <property type="match status" value="1"/>
</dbReference>